<dbReference type="PANTHER" id="PTHR11675:SF134">
    <property type="entry name" value="N-ACETYLGALACTOSAMINYLTRANSFERASE 4-RELATED"/>
    <property type="match status" value="1"/>
</dbReference>
<comment type="pathway">
    <text evidence="18">Protein modification; protein glycosylation.</text>
</comment>
<dbReference type="EMBL" id="CAJNOR010002493">
    <property type="protein sequence ID" value="CAF1302075.1"/>
    <property type="molecule type" value="Genomic_DNA"/>
</dbReference>
<accession>A0A815DU14</accession>
<dbReference type="UniPathway" id="UPA00378"/>
<evidence type="ECO:0000256" key="12">
    <source>
        <dbReference type="ARBA" id="ARBA00023034"/>
    </source>
</evidence>
<dbReference type="SUPFAM" id="SSF50370">
    <property type="entry name" value="Ricin B-like lectins"/>
    <property type="match status" value="1"/>
</dbReference>
<evidence type="ECO:0000256" key="4">
    <source>
        <dbReference type="ARBA" id="ARBA00022679"/>
    </source>
</evidence>
<dbReference type="SUPFAM" id="SSF53448">
    <property type="entry name" value="Nucleotide-diphospho-sugar transferases"/>
    <property type="match status" value="1"/>
</dbReference>
<evidence type="ECO:0000256" key="7">
    <source>
        <dbReference type="ARBA" id="ARBA00022741"/>
    </source>
</evidence>
<organism evidence="22 23">
    <name type="scientific">Adineta ricciae</name>
    <name type="common">Rotifer</name>
    <dbReference type="NCBI Taxonomy" id="249248"/>
    <lineage>
        <taxon>Eukaryota</taxon>
        <taxon>Metazoa</taxon>
        <taxon>Spiralia</taxon>
        <taxon>Gnathifera</taxon>
        <taxon>Rotifera</taxon>
        <taxon>Eurotatoria</taxon>
        <taxon>Bdelloidea</taxon>
        <taxon>Adinetida</taxon>
        <taxon>Adinetidae</taxon>
        <taxon>Adineta</taxon>
    </lineage>
</organism>
<keyword evidence="11" id="KW-1133">Transmembrane helix</keyword>
<evidence type="ECO:0000256" key="6">
    <source>
        <dbReference type="ARBA" id="ARBA00022734"/>
    </source>
</evidence>
<feature type="domain" description="Protein kinase" evidence="20">
    <location>
        <begin position="566"/>
        <end position="852"/>
    </location>
</feature>
<gene>
    <name evidence="22" type="ORF">XAT740_LOCUS28918</name>
</gene>
<dbReference type="FunFam" id="1.10.510.10:FF:000624">
    <property type="entry name" value="Mitogen-activated protein kinase"/>
    <property type="match status" value="1"/>
</dbReference>
<dbReference type="CDD" id="cd02510">
    <property type="entry name" value="pp-GalNAc-T"/>
    <property type="match status" value="1"/>
</dbReference>
<dbReference type="PROSITE" id="PS00107">
    <property type="entry name" value="PROTEIN_KINASE_ATP"/>
    <property type="match status" value="1"/>
</dbReference>
<evidence type="ECO:0000256" key="16">
    <source>
        <dbReference type="PROSITE-ProRule" id="PRU00278"/>
    </source>
</evidence>
<evidence type="ECO:0000256" key="18">
    <source>
        <dbReference type="RuleBase" id="RU361242"/>
    </source>
</evidence>
<dbReference type="Gene3D" id="3.90.550.10">
    <property type="entry name" value="Spore Coat Polysaccharide Biosynthesis Protein SpsA, Chain A"/>
    <property type="match status" value="1"/>
</dbReference>
<comment type="subcellular location">
    <subcellularLocation>
        <location evidence="1 18">Golgi apparatus membrane</location>
        <topology evidence="1 18">Single-pass type II membrane protein</topology>
    </subcellularLocation>
</comment>
<dbReference type="GO" id="GO:0005524">
    <property type="term" value="F:ATP binding"/>
    <property type="evidence" value="ECO:0007669"/>
    <property type="project" value="UniProtKB-UniRule"/>
</dbReference>
<evidence type="ECO:0000256" key="19">
    <source>
        <dbReference type="SAM" id="MobiDB-lite"/>
    </source>
</evidence>
<evidence type="ECO:0000259" key="20">
    <source>
        <dbReference type="PROSITE" id="PS50011"/>
    </source>
</evidence>
<keyword evidence="15" id="KW-0325">Glycoprotein</keyword>
<evidence type="ECO:0000256" key="9">
    <source>
        <dbReference type="ARBA" id="ARBA00022840"/>
    </source>
</evidence>
<dbReference type="GO" id="GO:0030246">
    <property type="term" value="F:carbohydrate binding"/>
    <property type="evidence" value="ECO:0007669"/>
    <property type="project" value="UniProtKB-KW"/>
</dbReference>
<dbReference type="Pfam" id="PF00652">
    <property type="entry name" value="Ricin_B_lectin"/>
    <property type="match status" value="1"/>
</dbReference>
<evidence type="ECO:0000256" key="3">
    <source>
        <dbReference type="ARBA" id="ARBA00022527"/>
    </source>
</evidence>
<dbReference type="GO" id="GO:0000139">
    <property type="term" value="C:Golgi membrane"/>
    <property type="evidence" value="ECO:0007669"/>
    <property type="project" value="UniProtKB-SubCell"/>
</dbReference>
<keyword evidence="9 17" id="KW-0067">ATP-binding</keyword>
<dbReference type="Gene3D" id="3.10.50.40">
    <property type="match status" value="1"/>
</dbReference>
<dbReference type="GO" id="GO:0004674">
    <property type="term" value="F:protein serine/threonine kinase activity"/>
    <property type="evidence" value="ECO:0007669"/>
    <property type="project" value="UniProtKB-KW"/>
</dbReference>
<evidence type="ECO:0000259" key="21">
    <source>
        <dbReference type="PROSITE" id="PS50198"/>
    </source>
</evidence>
<keyword evidence="4 18" id="KW-0808">Transferase</keyword>
<feature type="region of interest" description="Disordered" evidence="19">
    <location>
        <begin position="1"/>
        <end position="30"/>
    </location>
</feature>
<keyword evidence="10" id="KW-0735">Signal-anchor</keyword>
<comment type="similarity">
    <text evidence="2 18">Belongs to the glycosyltransferase 2 family. GalNAc-T subfamily.</text>
</comment>
<dbReference type="SUPFAM" id="SSF54534">
    <property type="entry name" value="FKBP-like"/>
    <property type="match status" value="1"/>
</dbReference>
<dbReference type="Gene3D" id="3.30.200.20">
    <property type="entry name" value="Phosphorylase Kinase, domain 1"/>
    <property type="match status" value="1"/>
</dbReference>
<keyword evidence="13" id="KW-0472">Membrane</keyword>
<evidence type="ECO:0000256" key="8">
    <source>
        <dbReference type="ARBA" id="ARBA00022777"/>
    </source>
</evidence>
<evidence type="ECO:0000256" key="17">
    <source>
        <dbReference type="PROSITE-ProRule" id="PRU10141"/>
    </source>
</evidence>
<dbReference type="Pfam" id="PF13616">
    <property type="entry name" value="Rotamase_3"/>
    <property type="match status" value="1"/>
</dbReference>
<proteinExistence type="inferred from homology"/>
<evidence type="ECO:0000256" key="5">
    <source>
        <dbReference type="ARBA" id="ARBA00022692"/>
    </source>
</evidence>
<dbReference type="AlphaFoldDB" id="A0A815DU14"/>
<protein>
    <recommendedName>
        <fullName evidence="18">Polypeptide N-acetylgalactosaminyltransferase</fullName>
        <ecNumber evidence="18">2.4.1.-</ecNumber>
    </recommendedName>
    <alternativeName>
        <fullName evidence="18">Protein-UDP acetylgalactosaminyltransferase</fullName>
    </alternativeName>
</protein>
<keyword evidence="14 18" id="KW-1015">Disulfide bond</keyword>
<dbReference type="InterPro" id="IPR045885">
    <property type="entry name" value="GalNAc-T"/>
</dbReference>
<evidence type="ECO:0000256" key="1">
    <source>
        <dbReference type="ARBA" id="ARBA00004323"/>
    </source>
</evidence>
<name>A0A815DU14_ADIRI</name>
<dbReference type="InterPro" id="IPR035992">
    <property type="entry name" value="Ricin_B-like_lectins"/>
</dbReference>
<dbReference type="Pfam" id="PF00535">
    <property type="entry name" value="Glycos_transf_2"/>
    <property type="match status" value="1"/>
</dbReference>
<dbReference type="Gene3D" id="1.10.510.10">
    <property type="entry name" value="Transferase(Phosphotransferase) domain 1"/>
    <property type="match status" value="1"/>
</dbReference>
<keyword evidence="18" id="KW-0328">Glycosyltransferase</keyword>
<dbReference type="Gene3D" id="2.80.10.50">
    <property type="match status" value="1"/>
</dbReference>
<dbReference type="PANTHER" id="PTHR11675">
    <property type="entry name" value="N-ACETYLGALACTOSAMINYLTRANSFERASE"/>
    <property type="match status" value="1"/>
</dbReference>
<comment type="cofactor">
    <cofactor evidence="18">
        <name>Mn(2+)</name>
        <dbReference type="ChEBI" id="CHEBI:29035"/>
    </cofactor>
</comment>
<feature type="domain" description="PpiC" evidence="21">
    <location>
        <begin position="28"/>
        <end position="106"/>
    </location>
</feature>
<dbReference type="InterPro" id="IPR008271">
    <property type="entry name" value="Ser/Thr_kinase_AS"/>
</dbReference>
<dbReference type="InterPro" id="IPR011009">
    <property type="entry name" value="Kinase-like_dom_sf"/>
</dbReference>
<sequence>MSGKKGKSKGASADGDSGEASGGGSKGGNSVKVRHILCEKQSKALEALEKLNNGMKFDEVARTYSEDKARHGGDLGWMTRGSMVGEFQDAAFALPVSTLAKPVISSLVKTKFGVGEGGAGVEPSAQERSSAEFKRLYRDNGFNAFISNNISLERSVKDIRHPDCKKRLYLAELPTVSIVVPVHDEHLTTLIRMIHSIINRTPAHLLQEIILVDDNSRKEELKGPLDKRISVLQKTRVIRLQKREGLVRARIAGAREAKGEVLIFFDSHVEVNINWLPPLIEPIALNYKTSVCPFIDIIKWENFAYIAQDEGARGAFDWSLYYKRLPLLSSHAQNPSEPFDNPVMAGGLFAISSKWFWELGGYDEGLDIWGGEQYELSFKIWQCGGRLVDAPCSRVGHIYRQFNPHGGFALGDYLSRNHKRVAAVWMDEYAEYVYKRNEHMRNIDPGNIEKQLAIRKKLACKPFKWFMEHVAFDLPQYYPPVPLPPYATGEIRSMVSSLCIDTKFGGEHATFGLDRCLRDHRDRSGEQQFELSWRQDIRPNGRELCFDVPQQEKRTPVILFSCHDVYELGEIIGQGAYGCVFKSRNVATNETVAIKRMSMLRTREGLPPSVIREAALLKRIGKVGSDNLICLKEVFSEQSSVDQQNIYFIFEYVEQDLERYLKIHNLLHIDQIRNFTQQLLTAVSVLHSHSIFHRDIKPQNILITNSGILKLADFGLAREYHEHKVFTTVVVTMWYRAPEILLSSPYCTSADMWSVGCILGEMALGRPLFSAKSETRQLRRIIHLMGLPIETDWPQDSHIGRQAFENCRQPIITLERLVRFPDSCAFDLLRSLLSFNQSLRPTANRALDHQFFRRTDHTSCTVTWSSEDIAEAAAAVPNLDAYIDGDLTTNNDGDQRIENSCSRHDPIDSSYYYQLWSSPDDEQHMLTINSHMSSAAGDVPQSPIDILSWWPDSP</sequence>
<keyword evidence="16" id="KW-0697">Rotamase</keyword>
<evidence type="ECO:0000256" key="14">
    <source>
        <dbReference type="ARBA" id="ARBA00023157"/>
    </source>
</evidence>
<dbReference type="PROSITE" id="PS50198">
    <property type="entry name" value="PPIC_PPIASE_2"/>
    <property type="match status" value="1"/>
</dbReference>
<keyword evidence="18" id="KW-0464">Manganese</keyword>
<dbReference type="Pfam" id="PF00069">
    <property type="entry name" value="Pkinase"/>
    <property type="match status" value="1"/>
</dbReference>
<reference evidence="22" key="1">
    <citation type="submission" date="2021-02" db="EMBL/GenBank/DDBJ databases">
        <authorList>
            <person name="Nowell W R."/>
        </authorList>
    </citation>
    <scope>NUCLEOTIDE SEQUENCE</scope>
</reference>
<dbReference type="SMART" id="SM00220">
    <property type="entry name" value="S_TKc"/>
    <property type="match status" value="1"/>
</dbReference>
<dbReference type="PROSITE" id="PS50011">
    <property type="entry name" value="PROTEIN_KINASE_DOM"/>
    <property type="match status" value="1"/>
</dbReference>
<keyword evidence="12 18" id="KW-0333">Golgi apparatus</keyword>
<dbReference type="EC" id="2.4.1.-" evidence="18"/>
<comment type="caution">
    <text evidence="22">The sequence shown here is derived from an EMBL/GenBank/DDBJ whole genome shotgun (WGS) entry which is preliminary data.</text>
</comment>
<feature type="compositionally biased region" description="Low complexity" evidence="19">
    <location>
        <begin position="9"/>
        <end position="19"/>
    </location>
</feature>
<feature type="binding site" evidence="17">
    <location>
        <position position="595"/>
    </location>
    <ligand>
        <name>ATP</name>
        <dbReference type="ChEBI" id="CHEBI:30616"/>
    </ligand>
</feature>
<keyword evidence="16" id="KW-0413">Isomerase</keyword>
<dbReference type="PROSITE" id="PS00108">
    <property type="entry name" value="PROTEIN_KINASE_ST"/>
    <property type="match status" value="1"/>
</dbReference>
<dbReference type="GO" id="GO:0004653">
    <property type="term" value="F:polypeptide N-acetylgalactosaminyltransferase activity"/>
    <property type="evidence" value="ECO:0007669"/>
    <property type="project" value="TreeGrafter"/>
</dbReference>
<keyword evidence="8" id="KW-0418">Kinase</keyword>
<evidence type="ECO:0000313" key="22">
    <source>
        <dbReference type="EMBL" id="CAF1302075.1"/>
    </source>
</evidence>
<dbReference type="GO" id="GO:0006493">
    <property type="term" value="P:protein O-linked glycosylation"/>
    <property type="evidence" value="ECO:0007669"/>
    <property type="project" value="TreeGrafter"/>
</dbReference>
<evidence type="ECO:0000256" key="13">
    <source>
        <dbReference type="ARBA" id="ARBA00023136"/>
    </source>
</evidence>
<keyword evidence="7 17" id="KW-0547">Nucleotide-binding</keyword>
<dbReference type="FunFam" id="3.90.550.10:FF:000029">
    <property type="entry name" value="Polypeptide N-acetylgalactosaminyltransferase"/>
    <property type="match status" value="1"/>
</dbReference>
<dbReference type="InterPro" id="IPR001173">
    <property type="entry name" value="Glyco_trans_2-like"/>
</dbReference>
<keyword evidence="3" id="KW-0723">Serine/threonine-protein kinase</keyword>
<dbReference type="SUPFAM" id="SSF56112">
    <property type="entry name" value="Protein kinase-like (PK-like)"/>
    <property type="match status" value="1"/>
</dbReference>
<evidence type="ECO:0000313" key="23">
    <source>
        <dbReference type="Proteomes" id="UP000663828"/>
    </source>
</evidence>
<dbReference type="InterPro" id="IPR029044">
    <property type="entry name" value="Nucleotide-diphossugar_trans"/>
</dbReference>
<dbReference type="GO" id="GO:0003755">
    <property type="term" value="F:peptidyl-prolyl cis-trans isomerase activity"/>
    <property type="evidence" value="ECO:0007669"/>
    <property type="project" value="UniProtKB-KW"/>
</dbReference>
<dbReference type="InterPro" id="IPR000772">
    <property type="entry name" value="Ricin_B_lectin"/>
</dbReference>
<dbReference type="InterPro" id="IPR017441">
    <property type="entry name" value="Protein_kinase_ATP_BS"/>
</dbReference>
<keyword evidence="5" id="KW-0812">Transmembrane</keyword>
<evidence type="ECO:0000256" key="10">
    <source>
        <dbReference type="ARBA" id="ARBA00022968"/>
    </source>
</evidence>
<dbReference type="InterPro" id="IPR000719">
    <property type="entry name" value="Prot_kinase_dom"/>
</dbReference>
<dbReference type="Proteomes" id="UP000663828">
    <property type="component" value="Unassembled WGS sequence"/>
</dbReference>
<dbReference type="InterPro" id="IPR000297">
    <property type="entry name" value="PPIase_PpiC"/>
</dbReference>
<keyword evidence="23" id="KW-1185">Reference proteome</keyword>
<evidence type="ECO:0000256" key="15">
    <source>
        <dbReference type="ARBA" id="ARBA00023180"/>
    </source>
</evidence>
<dbReference type="InterPro" id="IPR046357">
    <property type="entry name" value="PPIase_dom_sf"/>
</dbReference>
<keyword evidence="6 18" id="KW-0430">Lectin</keyword>
<evidence type="ECO:0000256" key="11">
    <source>
        <dbReference type="ARBA" id="ARBA00022989"/>
    </source>
</evidence>
<evidence type="ECO:0000256" key="2">
    <source>
        <dbReference type="ARBA" id="ARBA00005680"/>
    </source>
</evidence>